<sequence length="404" mass="43060">MARHTVPIGTKTERAGARRGNTGSICAWELRNVVRLPALWGFLALCLLLNSWMIVGTGISAGWRDDLAYAARTAANAGTTVDERFVAALAAQPASDERDALLRYVQSGFGPGYEGYDAIAAGDWYAAVLDAQGHPHLALQMRLKAQWLQSRAEHLAATGASDDFAAGSLTTLLHSVAATVVQATMVEGMILGPIIMLYAVGGDRFHRLDPLVNASRTGRRTMNRKLAVGVCCSTAAYLVIAAAVPLVFALVFRIPGLWSSSVSSRMLGVSTDVGLQPFLTWADFSMGGYLCASLGLGLLFTLAFTLFAGALGMLLRNVLAAFGVVMAFGVAGLVAMMFIHDALAYQLLGIQPMYALANASQWFTDMGTHAMLPWQETVVTLISVGYFAVALIVARRAYSGKDLT</sequence>
<feature type="transmembrane region" description="Helical" evidence="1">
    <location>
        <begin position="378"/>
        <end position="398"/>
    </location>
</feature>
<accession>A0A7K3TH77</accession>
<dbReference type="AlphaFoldDB" id="A0A7K3TH77"/>
<evidence type="ECO:0000256" key="1">
    <source>
        <dbReference type="SAM" id="Phobius"/>
    </source>
</evidence>
<feature type="transmembrane region" description="Helical" evidence="1">
    <location>
        <begin position="38"/>
        <end position="63"/>
    </location>
</feature>
<protein>
    <submittedName>
        <fullName evidence="2">Uncharacterized protein</fullName>
    </submittedName>
</protein>
<dbReference type="OrthoDB" id="3228619at2"/>
<name>A0A7K3TH77_9BIFI</name>
<keyword evidence="1" id="KW-1133">Transmembrane helix</keyword>
<comment type="caution">
    <text evidence="2">The sequence shown here is derived from an EMBL/GenBank/DDBJ whole genome shotgun (WGS) entry which is preliminary data.</text>
</comment>
<proteinExistence type="predicted"/>
<keyword evidence="1" id="KW-0812">Transmembrane</keyword>
<feature type="transmembrane region" description="Helical" evidence="1">
    <location>
        <begin position="287"/>
        <end position="311"/>
    </location>
</feature>
<organism evidence="2 3">
    <name type="scientific">Bifidobacterium avesanii</name>
    <dbReference type="NCBI Taxonomy" id="1798157"/>
    <lineage>
        <taxon>Bacteria</taxon>
        <taxon>Bacillati</taxon>
        <taxon>Actinomycetota</taxon>
        <taxon>Actinomycetes</taxon>
        <taxon>Bifidobacteriales</taxon>
        <taxon>Bifidobacteriaceae</taxon>
        <taxon>Bifidobacterium</taxon>
    </lineage>
</organism>
<feature type="transmembrane region" description="Helical" evidence="1">
    <location>
        <begin position="318"/>
        <end position="339"/>
    </location>
</feature>
<keyword evidence="1" id="KW-0472">Membrane</keyword>
<evidence type="ECO:0000313" key="2">
    <source>
        <dbReference type="EMBL" id="NEG77603.1"/>
    </source>
</evidence>
<dbReference type="EMBL" id="WHZY01000001">
    <property type="protein sequence ID" value="NEG77603.1"/>
    <property type="molecule type" value="Genomic_DNA"/>
</dbReference>
<keyword evidence="3" id="KW-1185">Reference proteome</keyword>
<dbReference type="Proteomes" id="UP000469763">
    <property type="component" value="Unassembled WGS sequence"/>
</dbReference>
<evidence type="ECO:0000313" key="3">
    <source>
        <dbReference type="Proteomes" id="UP000469763"/>
    </source>
</evidence>
<reference evidence="2 3" key="1">
    <citation type="submission" date="2019-10" db="EMBL/GenBank/DDBJ databases">
        <title>Bifidobacterium from non-human primates.</title>
        <authorList>
            <person name="Modesto M."/>
        </authorList>
    </citation>
    <scope>NUCLEOTIDE SEQUENCE [LARGE SCALE GENOMIC DNA]</scope>
    <source>
        <strain evidence="2 3">TREC</strain>
    </source>
</reference>
<gene>
    <name evidence="2" type="ORF">GFD22_01105</name>
</gene>
<feature type="transmembrane region" description="Helical" evidence="1">
    <location>
        <begin position="226"/>
        <end position="252"/>
    </location>
</feature>
<dbReference type="RefSeq" id="WP_152349523.1">
    <property type="nucleotide sequence ID" value="NZ_WBSN01000001.1"/>
</dbReference>